<proteinExistence type="predicted"/>
<organism evidence="1 2">
    <name type="scientific">Galemys pyrenaicus</name>
    <name type="common">Iberian desman</name>
    <name type="synonym">Pyrenean desman</name>
    <dbReference type="NCBI Taxonomy" id="202257"/>
    <lineage>
        <taxon>Eukaryota</taxon>
        <taxon>Metazoa</taxon>
        <taxon>Chordata</taxon>
        <taxon>Craniata</taxon>
        <taxon>Vertebrata</taxon>
        <taxon>Euteleostomi</taxon>
        <taxon>Mammalia</taxon>
        <taxon>Eutheria</taxon>
        <taxon>Laurasiatheria</taxon>
        <taxon>Eulipotyphla</taxon>
        <taxon>Talpidae</taxon>
        <taxon>Galemys</taxon>
    </lineage>
</organism>
<protein>
    <submittedName>
        <fullName evidence="1">Uncharacterized protein</fullName>
    </submittedName>
</protein>
<gene>
    <name evidence="1" type="ORF">J0S82_017411</name>
</gene>
<dbReference type="AlphaFoldDB" id="A0A8J5ZXM5"/>
<reference evidence="1" key="1">
    <citation type="journal article" date="2021" name="Evol. Appl.">
        <title>The genome of the Pyrenean desman and the effects of bottlenecks and inbreeding on the genomic landscape of an endangered species.</title>
        <authorList>
            <person name="Escoda L."/>
            <person name="Castresana J."/>
        </authorList>
    </citation>
    <scope>NUCLEOTIDE SEQUENCE</scope>
    <source>
        <strain evidence="1">IBE-C5619</strain>
    </source>
</reference>
<evidence type="ECO:0000313" key="1">
    <source>
        <dbReference type="EMBL" id="KAG8509893.1"/>
    </source>
</evidence>
<accession>A0A8J5ZXM5</accession>
<comment type="caution">
    <text evidence="1">The sequence shown here is derived from an EMBL/GenBank/DDBJ whole genome shotgun (WGS) entry which is preliminary data.</text>
</comment>
<sequence length="86" mass="9842">MNMPLALDVWDAELELVYRDNGLLMGADLSLWGPHKCWPQLWLHPVQLWLWWGSSSFNCASSSKAVVVKTDTRWELVSESSDVLPK</sequence>
<evidence type="ECO:0000313" key="2">
    <source>
        <dbReference type="Proteomes" id="UP000700334"/>
    </source>
</evidence>
<keyword evidence="2" id="KW-1185">Reference proteome</keyword>
<dbReference type="EMBL" id="JAGFMF010011925">
    <property type="protein sequence ID" value="KAG8509893.1"/>
    <property type="molecule type" value="Genomic_DNA"/>
</dbReference>
<dbReference type="Proteomes" id="UP000700334">
    <property type="component" value="Unassembled WGS sequence"/>
</dbReference>
<name>A0A8J5ZXM5_GALPY</name>